<evidence type="ECO:0008006" key="3">
    <source>
        <dbReference type="Google" id="ProtNLM"/>
    </source>
</evidence>
<dbReference type="Proteomes" id="UP001527882">
    <property type="component" value="Unassembled WGS sequence"/>
</dbReference>
<accession>A0ABT4QLC1</accession>
<reference evidence="1 2" key="1">
    <citation type="submission" date="2022-12" db="EMBL/GenBank/DDBJ databases">
        <title>Draft genome sequence of Paenibacillus sp. dW9.</title>
        <authorList>
            <person name="Choi E.-W."/>
            <person name="Kim D.-U."/>
        </authorList>
    </citation>
    <scope>NUCLEOTIDE SEQUENCE [LARGE SCALE GENOMIC DNA]</scope>
    <source>
        <strain evidence="2">dW9</strain>
    </source>
</reference>
<organism evidence="1 2">
    <name type="scientific">Paenibacillus gyeongsangnamensis</name>
    <dbReference type="NCBI Taxonomy" id="3388067"/>
    <lineage>
        <taxon>Bacteria</taxon>
        <taxon>Bacillati</taxon>
        <taxon>Bacillota</taxon>
        <taxon>Bacilli</taxon>
        <taxon>Bacillales</taxon>
        <taxon>Paenibacillaceae</taxon>
        <taxon>Paenibacillus</taxon>
    </lineage>
</organism>
<keyword evidence="2" id="KW-1185">Reference proteome</keyword>
<proteinExistence type="predicted"/>
<sequence>MDYPINEDYIVFYTQYFNDNGKAIDFLNRCYNLTDINVFPRRLVNQLARTISFTDFTFSHRLGNRSFQIFMWMALIESYEYIQNPEIDSEKVDKLGVILKFFRTYLSKADNDLLVKYLKRSIVDKRFNNNSELPIDIISRIFYSIRNEFSHGLEYHTSLFSDSNENNFLESINLREFKKDSKENRYFEMSITHEQLRGVIIRASLNLIHEQINQSTS</sequence>
<evidence type="ECO:0000313" key="1">
    <source>
        <dbReference type="EMBL" id="MCZ8517661.1"/>
    </source>
</evidence>
<dbReference type="RefSeq" id="WP_269886189.1">
    <property type="nucleotide sequence ID" value="NZ_JAQAGZ010000046.1"/>
</dbReference>
<dbReference type="EMBL" id="JAQAGZ010000046">
    <property type="protein sequence ID" value="MCZ8517661.1"/>
    <property type="molecule type" value="Genomic_DNA"/>
</dbReference>
<name>A0ABT4QLC1_9BACL</name>
<gene>
    <name evidence="1" type="ORF">O9H85_36145</name>
</gene>
<evidence type="ECO:0000313" key="2">
    <source>
        <dbReference type="Proteomes" id="UP001527882"/>
    </source>
</evidence>
<comment type="caution">
    <text evidence="1">The sequence shown here is derived from an EMBL/GenBank/DDBJ whole genome shotgun (WGS) entry which is preliminary data.</text>
</comment>
<protein>
    <recommendedName>
        <fullName evidence="3">RiboL-PSP-HEPN domain-containing protein</fullName>
    </recommendedName>
</protein>